<evidence type="ECO:0000259" key="4">
    <source>
        <dbReference type="PROSITE" id="PS51379"/>
    </source>
</evidence>
<proteinExistence type="predicted"/>
<keyword evidence="1" id="KW-0479">Metal-binding</keyword>
<dbReference type="RefSeq" id="WP_005028778.1">
    <property type="nucleotide sequence ID" value="NZ_KE150238.1"/>
</dbReference>
<dbReference type="PANTHER" id="PTHR42783:SF3">
    <property type="entry name" value="GLUTAMATE SYNTHASE [NADPH] SMALL CHAIN-RELATED"/>
    <property type="match status" value="1"/>
</dbReference>
<dbReference type="GO" id="GO:0016491">
    <property type="term" value="F:oxidoreductase activity"/>
    <property type="evidence" value="ECO:0007669"/>
    <property type="project" value="InterPro"/>
</dbReference>
<gene>
    <name evidence="5" type="ORF">HMPREF0179_02736</name>
</gene>
<dbReference type="Gene3D" id="1.10.1060.10">
    <property type="entry name" value="Alpha-helical ferredoxin"/>
    <property type="match status" value="1"/>
</dbReference>
<dbReference type="InterPro" id="IPR028261">
    <property type="entry name" value="DPD_II"/>
</dbReference>
<dbReference type="EMBL" id="ADCP02000001">
    <property type="protein sequence ID" value="EFV43422.1"/>
    <property type="molecule type" value="Genomic_DNA"/>
</dbReference>
<dbReference type="SUPFAM" id="SSF51395">
    <property type="entry name" value="FMN-linked oxidoreductases"/>
    <property type="match status" value="1"/>
</dbReference>
<dbReference type="InterPro" id="IPR036188">
    <property type="entry name" value="FAD/NAD-bd_sf"/>
</dbReference>
<evidence type="ECO:0000313" key="5">
    <source>
        <dbReference type="EMBL" id="EFV43422.1"/>
    </source>
</evidence>
<reference evidence="5 6" key="2">
    <citation type="submission" date="2013-04" db="EMBL/GenBank/DDBJ databases">
        <title>The Genome Sequence of Bilophila wadsworthia 3_1_6.</title>
        <authorList>
            <consortium name="The Broad Institute Genomics Platform"/>
            <person name="Earl A."/>
            <person name="Ward D."/>
            <person name="Feldgarden M."/>
            <person name="Gevers D."/>
            <person name="Sibley C."/>
            <person name="Strauss J."/>
            <person name="Allen-Vercoe E."/>
            <person name="Walker B."/>
            <person name="Young S."/>
            <person name="Zeng Q."/>
            <person name="Gargeya S."/>
            <person name="Fitzgerald M."/>
            <person name="Haas B."/>
            <person name="Abouelleil A."/>
            <person name="Allen A.W."/>
            <person name="Alvarado L."/>
            <person name="Arachchi H.M."/>
            <person name="Berlin A.M."/>
            <person name="Chapman S.B."/>
            <person name="Gainer-Dewar J."/>
            <person name="Goldberg J."/>
            <person name="Griggs A."/>
            <person name="Gujja S."/>
            <person name="Hansen M."/>
            <person name="Howarth C."/>
            <person name="Imamovic A."/>
            <person name="Ireland A."/>
            <person name="Larimer J."/>
            <person name="McCowan C."/>
            <person name="Murphy C."/>
            <person name="Pearson M."/>
            <person name="Poon T.W."/>
            <person name="Priest M."/>
            <person name="Roberts A."/>
            <person name="Saif S."/>
            <person name="Shea T."/>
            <person name="Sisk P."/>
            <person name="Sykes S."/>
            <person name="Wortman J."/>
            <person name="Nusbaum C."/>
            <person name="Birren B."/>
        </authorList>
    </citation>
    <scope>NUCLEOTIDE SEQUENCE [LARGE SCALE GENOMIC DNA]</scope>
    <source>
        <strain evidence="5 6">3_1_6</strain>
    </source>
</reference>
<dbReference type="Pfam" id="PF14691">
    <property type="entry name" value="Fer4_20"/>
    <property type="match status" value="1"/>
</dbReference>
<accession>E5Y968</accession>
<keyword evidence="3" id="KW-0411">Iron-sulfur</keyword>
<dbReference type="InterPro" id="IPR017701">
    <property type="entry name" value="Se_rdtase_YgfK"/>
</dbReference>
<name>E5Y968_BILW3</name>
<dbReference type="Gene3D" id="3.40.50.720">
    <property type="entry name" value="NAD(P)-binding Rossmann-like Domain"/>
    <property type="match status" value="1"/>
</dbReference>
<dbReference type="STRING" id="563192.HMPREF0179_02736"/>
<dbReference type="PROSITE" id="PS51379">
    <property type="entry name" value="4FE4S_FER_2"/>
    <property type="match status" value="1"/>
</dbReference>
<dbReference type="InterPro" id="IPR017900">
    <property type="entry name" value="4Fe4S_Fe_S_CS"/>
</dbReference>
<dbReference type="PANTHER" id="PTHR42783">
    <property type="entry name" value="GLUTAMATE SYNTHASE [NADPH] SMALL CHAIN"/>
    <property type="match status" value="1"/>
</dbReference>
<evidence type="ECO:0000256" key="3">
    <source>
        <dbReference type="ARBA" id="ARBA00023014"/>
    </source>
</evidence>
<dbReference type="InterPro" id="IPR017896">
    <property type="entry name" value="4Fe4S_Fe-S-bd"/>
</dbReference>
<dbReference type="GeneID" id="78084868"/>
<dbReference type="Proteomes" id="UP000006034">
    <property type="component" value="Unassembled WGS sequence"/>
</dbReference>
<dbReference type="HOGENOM" id="CLU_014791_0_0_7"/>
<reference evidence="5 6" key="1">
    <citation type="submission" date="2010-10" db="EMBL/GenBank/DDBJ databases">
        <authorList>
            <consortium name="The Broad Institute Genome Sequencing Platform"/>
            <person name="Ward D."/>
            <person name="Earl A."/>
            <person name="Feldgarden M."/>
            <person name="Young S.K."/>
            <person name="Gargeya S."/>
            <person name="Zeng Q."/>
            <person name="Alvarado L."/>
            <person name="Berlin A."/>
            <person name="Bochicchio J."/>
            <person name="Chapman S.B."/>
            <person name="Chen Z."/>
            <person name="Freedman E."/>
            <person name="Gellesch M."/>
            <person name="Goldberg J."/>
            <person name="Griggs A."/>
            <person name="Gujja S."/>
            <person name="Heilman E."/>
            <person name="Heiman D."/>
            <person name="Howarth C."/>
            <person name="Mehta T."/>
            <person name="Neiman D."/>
            <person name="Pearson M."/>
            <person name="Roberts A."/>
            <person name="Saif S."/>
            <person name="Shea T."/>
            <person name="Shenoy N."/>
            <person name="Sisk P."/>
            <person name="Stolte C."/>
            <person name="Sykes S."/>
            <person name="White J."/>
            <person name="Yandava C."/>
            <person name="Allen-Vercoe E."/>
            <person name="Sibley C."/>
            <person name="Ambrose C.E."/>
            <person name="Strauss J."/>
            <person name="Daigneault M."/>
            <person name="Haas B."/>
            <person name="Nusbaum C."/>
            <person name="Birren B."/>
        </authorList>
    </citation>
    <scope>NUCLEOTIDE SEQUENCE [LARGE SCALE GENOMIC DNA]</scope>
    <source>
        <strain evidence="5 6">3_1_6</strain>
    </source>
</reference>
<evidence type="ECO:0000313" key="6">
    <source>
        <dbReference type="Proteomes" id="UP000006034"/>
    </source>
</evidence>
<dbReference type="GO" id="GO:0046872">
    <property type="term" value="F:metal ion binding"/>
    <property type="evidence" value="ECO:0007669"/>
    <property type="project" value="UniProtKB-KW"/>
</dbReference>
<feature type="domain" description="4Fe-4S ferredoxin-type" evidence="4">
    <location>
        <begin position="972"/>
        <end position="1003"/>
    </location>
</feature>
<dbReference type="PRINTS" id="PR00419">
    <property type="entry name" value="ADXRDTASE"/>
</dbReference>
<evidence type="ECO:0000256" key="2">
    <source>
        <dbReference type="ARBA" id="ARBA00023004"/>
    </source>
</evidence>
<dbReference type="SUPFAM" id="SSF51971">
    <property type="entry name" value="Nucleotide-binding domain"/>
    <property type="match status" value="2"/>
</dbReference>
<dbReference type="PROSITE" id="PS00198">
    <property type="entry name" value="4FE4S_FER_1"/>
    <property type="match status" value="1"/>
</dbReference>
<keyword evidence="6" id="KW-1185">Reference proteome</keyword>
<dbReference type="Pfam" id="PF07992">
    <property type="entry name" value="Pyr_redox_2"/>
    <property type="match status" value="1"/>
</dbReference>
<dbReference type="eggNOG" id="COG0493">
    <property type="taxonomic scope" value="Bacteria"/>
</dbReference>
<sequence>MHTDRFTPLDAATLLRWMQHDLPNKQLFGIDRELFFMPKPDDPFRMERYGKVLETPLGVAAGPHTQLAQNILSAWLCGARYIELKTVQVLDELNVAKPCIDMADEGYNCEWSQELKLDQSFEEYLKAFVLLYVLRDMLNLPVEAEPGKGPGFIFNMSAGYNLEGIKSPAVQRFLDRMENAEEDVKRIKAGLAPLYPAIEKMPIPARLSDNLTVSTMHGCPPDEVESIGRYFITERKYNTAIKLNPTLLGPERLRDILNTQLGYDVCVPDEAFGHDLKYNDGVAIIRNLAAAAETAGVAFGLKLTNTLETANEKQNLPRSEGMVYMSGRSLHPISINLAERLQREFDGKLDIAFSAGVDTFNVADTLACGLRPITMSSDILKPGGYGRLHQYLDTLRAEMRKAGAHTIAEWEKSRSPIAGNPGFANLVSYAAAVLGKRSRYHKERFPYVSVKTERPLPRFDCAAAPCMSGCPAEQDIPRYLDAVARGDFELAWRVITATNPFPNVQGMACNHQCQSRCTRINYDKPLMIREVKRFVAEKMAEAASGVPAAQTGKRAAVIGAGPAGLSCARFLAAQGVEVHLYEEKPVLGGMAGDAIPAFRLTGDSLRRDIDAILKLGVRLHKDTPVDAALFDTLAEENDAVYIAVGAQESLPLGIPGEDAAGVLDQLSFLSAVRRCEPTGIGSHAVVIGAGNSAMDCARAARRLVGENGSVTIAYRRTRKEMPADIEEIEAALDEGVRIVELCAPEEVLADGGRVSGLRCRRMRLVPDPDGGRPRPVPTDETFTLGADTLIVSIGQRVKAGFLPDAMTLKADPHTSQTSLPNVFAGGDAVRGAATLINAVADGRHAAETILARLGLSAQAATATPSDERRPDLDGLRIRQATRVMGPALPERSPEDRLDFDPAIRTLTEEEAMDESRRCLQCDLVCNVCTTVCPNRANVALLSLPMPHPVQVAVRDGDGVRVETLSNRRLEQSYQIVNIADACNECGNCATFCPSAGAPYRDKPRIHLSRESFDNAPDGYRLASPSRLEGKRGGKAFSLAAEKDGFVFESDALIAHLDGGTLCATKVTLNGDVNEAALSGAVEAATLFRLLARKQPFVGPKHK</sequence>
<comment type="caution">
    <text evidence="5">The sequence shown here is derived from an EMBL/GenBank/DDBJ whole genome shotgun (WGS) entry which is preliminary data.</text>
</comment>
<dbReference type="AlphaFoldDB" id="E5Y968"/>
<dbReference type="Gene3D" id="3.50.50.60">
    <property type="entry name" value="FAD/NAD(P)-binding domain"/>
    <property type="match status" value="1"/>
</dbReference>
<dbReference type="OrthoDB" id="9810782at2"/>
<organism evidence="5 6">
    <name type="scientific">Bilophila wadsworthia (strain 3_1_6)</name>
    <dbReference type="NCBI Taxonomy" id="563192"/>
    <lineage>
        <taxon>Bacteria</taxon>
        <taxon>Pseudomonadati</taxon>
        <taxon>Thermodesulfobacteriota</taxon>
        <taxon>Desulfovibrionia</taxon>
        <taxon>Desulfovibrionales</taxon>
        <taxon>Desulfovibrionaceae</taxon>
        <taxon>Bilophila</taxon>
    </lineage>
</organism>
<dbReference type="InterPro" id="IPR009051">
    <property type="entry name" value="Helical_ferredxn"/>
</dbReference>
<protein>
    <recommendedName>
        <fullName evidence="4">4Fe-4S ferredoxin-type domain-containing protein</fullName>
    </recommendedName>
</protein>
<dbReference type="GO" id="GO:0051536">
    <property type="term" value="F:iron-sulfur cluster binding"/>
    <property type="evidence" value="ECO:0007669"/>
    <property type="project" value="UniProtKB-KW"/>
</dbReference>
<dbReference type="NCBIfam" id="TIGR03315">
    <property type="entry name" value="Se_ygfK"/>
    <property type="match status" value="1"/>
</dbReference>
<keyword evidence="2" id="KW-0408">Iron</keyword>
<dbReference type="InterPro" id="IPR023753">
    <property type="entry name" value="FAD/NAD-binding_dom"/>
</dbReference>
<evidence type="ECO:0000256" key="1">
    <source>
        <dbReference type="ARBA" id="ARBA00022723"/>
    </source>
</evidence>
<dbReference type="SUPFAM" id="SSF46548">
    <property type="entry name" value="alpha-helical ferredoxin"/>
    <property type="match status" value="2"/>
</dbReference>